<dbReference type="RefSeq" id="WP_207688554.1">
    <property type="nucleotide sequence ID" value="NZ_CP061799.1"/>
</dbReference>
<keyword evidence="1" id="KW-0812">Transmembrane</keyword>
<reference evidence="2" key="1">
    <citation type="journal article" date="2021" name="Microb. Physiol.">
        <title>Proteogenomic Insights into the Physiology of Marine, Sulfate-Reducing, Filamentous Desulfonema limicola and Desulfonema magnum.</title>
        <authorList>
            <person name="Schnaars V."/>
            <person name="Wohlbrand L."/>
            <person name="Scheve S."/>
            <person name="Hinrichs C."/>
            <person name="Reinhardt R."/>
            <person name="Rabus R."/>
        </authorList>
    </citation>
    <scope>NUCLEOTIDE SEQUENCE</scope>
    <source>
        <strain evidence="2">5ac10</strain>
    </source>
</reference>
<evidence type="ECO:0000313" key="3">
    <source>
        <dbReference type="Proteomes" id="UP000663720"/>
    </source>
</evidence>
<dbReference type="InterPro" id="IPR032092">
    <property type="entry name" value="PilW"/>
</dbReference>
<keyword evidence="1" id="KW-1133">Transmembrane helix</keyword>
<evidence type="ECO:0000313" key="2">
    <source>
        <dbReference type="EMBL" id="QTA82658.1"/>
    </source>
</evidence>
<dbReference type="NCBIfam" id="TIGR02532">
    <property type="entry name" value="IV_pilin_GFxxxE"/>
    <property type="match status" value="1"/>
</dbReference>
<gene>
    <name evidence="2" type="ORF">dnl_50380</name>
</gene>
<keyword evidence="3" id="KW-1185">Reference proteome</keyword>
<dbReference type="InterPro" id="IPR012902">
    <property type="entry name" value="N_methyl_site"/>
</dbReference>
<evidence type="ECO:0000256" key="1">
    <source>
        <dbReference type="SAM" id="Phobius"/>
    </source>
</evidence>
<dbReference type="GO" id="GO:0043683">
    <property type="term" value="P:type IV pilus assembly"/>
    <property type="evidence" value="ECO:0007669"/>
    <property type="project" value="InterPro"/>
</dbReference>
<keyword evidence="1" id="KW-0472">Membrane</keyword>
<organism evidence="2 3">
    <name type="scientific">Desulfonema limicola</name>
    <dbReference type="NCBI Taxonomy" id="45656"/>
    <lineage>
        <taxon>Bacteria</taxon>
        <taxon>Pseudomonadati</taxon>
        <taxon>Thermodesulfobacteriota</taxon>
        <taxon>Desulfobacteria</taxon>
        <taxon>Desulfobacterales</taxon>
        <taxon>Desulfococcaceae</taxon>
        <taxon>Desulfonema</taxon>
    </lineage>
</organism>
<feature type="transmembrane region" description="Helical" evidence="1">
    <location>
        <begin position="12"/>
        <end position="34"/>
    </location>
</feature>
<dbReference type="PROSITE" id="PS00409">
    <property type="entry name" value="PROKAR_NTER_METHYL"/>
    <property type="match status" value="1"/>
</dbReference>
<proteinExistence type="predicted"/>
<dbReference type="AlphaFoldDB" id="A0A975BC60"/>
<accession>A0A975BC60</accession>
<dbReference type="Pfam" id="PF16074">
    <property type="entry name" value="PilW"/>
    <property type="match status" value="1"/>
</dbReference>
<sequence length="273" mass="29944">MKIYKNTDHGFTLIEIMIALVISSFIIAAIYITFSSQNKSQINQQEMTDVQQNIRAAMYVMASEIRLAGYDISLERGAGTGIVEAGPGFIRFTMDINEDGNIDKDNDDPNEDITFAFKVEDDKNQDGIVDNSKGIATIGRETHGFDSDGNPTTSGRQPLAEGIQAIRFTYFREDGTVIVPVDDGAKFIIDSADLGDVRSIRIAVLGRSETLLDEFDDTNTYDLDGDKDLSGDGTDVDVDINGDGTGDGTIAPFNDKYRRRLLVTTIKCRNLGL</sequence>
<dbReference type="Pfam" id="PF07963">
    <property type="entry name" value="N_methyl"/>
    <property type="match status" value="1"/>
</dbReference>
<protein>
    <submittedName>
        <fullName evidence="2">Type IV Pilus-assembly protein W domain-containing protein</fullName>
    </submittedName>
</protein>
<dbReference type="InterPro" id="IPR045584">
    <property type="entry name" value="Pilin-like"/>
</dbReference>
<dbReference type="KEGG" id="dli:dnl_50380"/>
<dbReference type="Proteomes" id="UP000663720">
    <property type="component" value="Chromosome"/>
</dbReference>
<dbReference type="EMBL" id="CP061799">
    <property type="protein sequence ID" value="QTA82658.1"/>
    <property type="molecule type" value="Genomic_DNA"/>
</dbReference>
<dbReference type="SUPFAM" id="SSF54523">
    <property type="entry name" value="Pili subunits"/>
    <property type="match status" value="1"/>
</dbReference>
<name>A0A975BC60_9BACT</name>